<evidence type="ECO:0000313" key="10">
    <source>
        <dbReference type="Proteomes" id="UP000188342"/>
    </source>
</evidence>
<dbReference type="HAMAP" id="MF_00631">
    <property type="entry name" value="CrgA"/>
    <property type="match status" value="1"/>
</dbReference>
<dbReference type="GO" id="GO:0005886">
    <property type="term" value="C:plasma membrane"/>
    <property type="evidence" value="ECO:0007669"/>
    <property type="project" value="UniProtKB-SubCell"/>
</dbReference>
<evidence type="ECO:0000256" key="4">
    <source>
        <dbReference type="ARBA" id="ARBA00022989"/>
    </source>
</evidence>
<dbReference type="GO" id="GO:0051301">
    <property type="term" value="P:cell division"/>
    <property type="evidence" value="ECO:0007669"/>
    <property type="project" value="UniProtKB-UniRule"/>
</dbReference>
<keyword evidence="2 7" id="KW-0132">Cell division</keyword>
<proteinExistence type="inferred from homology"/>
<gene>
    <name evidence="7" type="primary">crgA</name>
    <name evidence="9" type="ORF">FM114_10350</name>
</gene>
<keyword evidence="10" id="KW-1185">Reference proteome</keyword>
<reference evidence="9 10" key="1">
    <citation type="submission" date="2017-02" db="EMBL/GenBank/DDBJ databases">
        <authorList>
            <person name="Peterson S.W."/>
        </authorList>
    </citation>
    <scope>NUCLEOTIDE SEQUENCE [LARGE SCALE GENOMIC DNA]</scope>
    <source>
        <strain evidence="9 10">LSP_Lj1</strain>
    </source>
</reference>
<dbReference type="InterPro" id="IPR009619">
    <property type="entry name" value="CrgA"/>
</dbReference>
<evidence type="ECO:0000313" key="9">
    <source>
        <dbReference type="EMBL" id="SJN37186.1"/>
    </source>
</evidence>
<dbReference type="STRING" id="1255658.FM114_10350"/>
<dbReference type="OrthoDB" id="5189646at2"/>
<keyword evidence="6 7" id="KW-0131">Cell cycle</keyword>
<organism evidence="9 10">
    <name type="scientific">Luteococcus japonicus LSP_Lj1</name>
    <dbReference type="NCBI Taxonomy" id="1255658"/>
    <lineage>
        <taxon>Bacteria</taxon>
        <taxon>Bacillati</taxon>
        <taxon>Actinomycetota</taxon>
        <taxon>Actinomycetes</taxon>
        <taxon>Propionibacteriales</taxon>
        <taxon>Propionibacteriaceae</taxon>
        <taxon>Luteococcus</taxon>
    </lineage>
</organism>
<comment type="subcellular location">
    <subcellularLocation>
        <location evidence="7">Cell membrane</location>
        <topology evidence="7">Multi-pass membrane protein</topology>
    </subcellularLocation>
</comment>
<evidence type="ECO:0000256" key="2">
    <source>
        <dbReference type="ARBA" id="ARBA00022618"/>
    </source>
</evidence>
<evidence type="ECO:0000256" key="8">
    <source>
        <dbReference type="SAM" id="MobiDB-lite"/>
    </source>
</evidence>
<dbReference type="AlphaFoldDB" id="A0A1R4JYU6"/>
<comment type="similarity">
    <text evidence="7">Belongs to the CrgA family.</text>
</comment>
<feature type="compositionally biased region" description="Basic and acidic residues" evidence="8">
    <location>
        <begin position="14"/>
        <end position="33"/>
    </location>
</feature>
<evidence type="ECO:0000256" key="3">
    <source>
        <dbReference type="ARBA" id="ARBA00022692"/>
    </source>
</evidence>
<name>A0A1R4JYU6_9ACTN</name>
<dbReference type="Pfam" id="PF06781">
    <property type="entry name" value="CrgA"/>
    <property type="match status" value="1"/>
</dbReference>
<protein>
    <recommendedName>
        <fullName evidence="7">Cell division protein CrgA</fullName>
    </recommendedName>
</protein>
<evidence type="ECO:0000256" key="5">
    <source>
        <dbReference type="ARBA" id="ARBA00023136"/>
    </source>
</evidence>
<feature type="region of interest" description="Disordered" evidence="8">
    <location>
        <begin position="1"/>
        <end position="35"/>
    </location>
</feature>
<sequence length="95" mass="10569">MPESKVRKAAATKHKVESKQEIAAKRRDRERHTATRSTAWVPYAFITTGLLGVAWLVVFYIAGDMVPGMRALGNWNVLVGMGLMMSAFGIATMWK</sequence>
<keyword evidence="3 7" id="KW-0812">Transmembrane</keyword>
<comment type="function">
    <text evidence="7">Involved in cell division.</text>
</comment>
<evidence type="ECO:0000256" key="7">
    <source>
        <dbReference type="HAMAP-Rule" id="MF_00631"/>
    </source>
</evidence>
<feature type="transmembrane region" description="Helical" evidence="7">
    <location>
        <begin position="75"/>
        <end position="94"/>
    </location>
</feature>
<keyword evidence="5 7" id="KW-0472">Membrane</keyword>
<feature type="transmembrane region" description="Helical" evidence="7">
    <location>
        <begin position="40"/>
        <end position="63"/>
    </location>
</feature>
<keyword evidence="1 7" id="KW-1003">Cell membrane</keyword>
<evidence type="ECO:0000256" key="6">
    <source>
        <dbReference type="ARBA" id="ARBA00023306"/>
    </source>
</evidence>
<dbReference type="Proteomes" id="UP000188342">
    <property type="component" value="Unassembled WGS sequence"/>
</dbReference>
<dbReference type="EMBL" id="FUKQ01000038">
    <property type="protein sequence ID" value="SJN37186.1"/>
    <property type="molecule type" value="Genomic_DNA"/>
</dbReference>
<accession>A0A1R4JYU6</accession>
<evidence type="ECO:0000256" key="1">
    <source>
        <dbReference type="ARBA" id="ARBA00022475"/>
    </source>
</evidence>
<keyword evidence="4 7" id="KW-1133">Transmembrane helix</keyword>